<gene>
    <name evidence="1" type="ORF">L0661_07575</name>
</gene>
<dbReference type="RefSeq" id="WP_235177342.1">
    <property type="nucleotide sequence ID" value="NZ_JAKFFV010000004.1"/>
</dbReference>
<evidence type="ECO:0008006" key="3">
    <source>
        <dbReference type="Google" id="ProtNLM"/>
    </source>
</evidence>
<name>A0A9X1TTA7_9BACT</name>
<dbReference type="Proteomes" id="UP001139411">
    <property type="component" value="Unassembled WGS sequence"/>
</dbReference>
<organism evidence="1 2">
    <name type="scientific">Dyadobacter chenhuakuii</name>
    <dbReference type="NCBI Taxonomy" id="2909339"/>
    <lineage>
        <taxon>Bacteria</taxon>
        <taxon>Pseudomonadati</taxon>
        <taxon>Bacteroidota</taxon>
        <taxon>Cytophagia</taxon>
        <taxon>Cytophagales</taxon>
        <taxon>Spirosomataceae</taxon>
        <taxon>Dyadobacter</taxon>
    </lineage>
</organism>
<dbReference type="EMBL" id="JAKFFV010000004">
    <property type="protein sequence ID" value="MCF2498158.1"/>
    <property type="molecule type" value="Genomic_DNA"/>
</dbReference>
<evidence type="ECO:0000313" key="1">
    <source>
        <dbReference type="EMBL" id="MCF2498158.1"/>
    </source>
</evidence>
<evidence type="ECO:0000313" key="2">
    <source>
        <dbReference type="Proteomes" id="UP001139411"/>
    </source>
</evidence>
<sequence>MRIFCTVEFEKIFKKLSKKNAYKDLEKEIVDYFFAEKIDFSGGKRLGGHAKNPYIKKRLGGSGGYRTYFYVIVKDDNLHLMFLHPKTGPDGSPNITDDAKTQLLKDLISDIKLGRLLLVTRHETKKQLIFKVVG</sequence>
<reference evidence="1" key="1">
    <citation type="submission" date="2022-01" db="EMBL/GenBank/DDBJ databases">
        <title>Novel species in genus Dyadobacter.</title>
        <authorList>
            <person name="Ma C."/>
        </authorList>
    </citation>
    <scope>NUCLEOTIDE SEQUENCE</scope>
    <source>
        <strain evidence="1">CY357</strain>
    </source>
</reference>
<comment type="caution">
    <text evidence="1">The sequence shown here is derived from an EMBL/GenBank/DDBJ whole genome shotgun (WGS) entry which is preliminary data.</text>
</comment>
<accession>A0A9X1TTA7</accession>
<protein>
    <recommendedName>
        <fullName evidence="3">RelE toxin of RelEB toxin-antitoxin system</fullName>
    </recommendedName>
</protein>
<dbReference type="AlphaFoldDB" id="A0A9X1TTA7"/>
<proteinExistence type="predicted"/>